<dbReference type="PANTHER" id="PTHR42880">
    <property type="entry name" value="HOMOCITRATE SYNTHASE"/>
    <property type="match status" value="1"/>
</dbReference>
<evidence type="ECO:0000256" key="1">
    <source>
        <dbReference type="ARBA" id="ARBA00022679"/>
    </source>
</evidence>
<dbReference type="GO" id="GO:0019752">
    <property type="term" value="P:carboxylic acid metabolic process"/>
    <property type="evidence" value="ECO:0007669"/>
    <property type="project" value="InterPro"/>
</dbReference>
<gene>
    <name evidence="4" type="ORF">SAMN02983006_01248</name>
</gene>
<dbReference type="PROSITE" id="PS00816">
    <property type="entry name" value="AIPM_HOMOCIT_SYNTH_2"/>
    <property type="match status" value="1"/>
</dbReference>
<dbReference type="Gene3D" id="3.20.20.70">
    <property type="entry name" value="Aldolase class I"/>
    <property type="match status" value="1"/>
</dbReference>
<evidence type="ECO:0000313" key="5">
    <source>
        <dbReference type="Proteomes" id="UP000199006"/>
    </source>
</evidence>
<accession>A0A1I4I213</accession>
<dbReference type="OrthoDB" id="9804858at2"/>
<evidence type="ECO:0000313" key="4">
    <source>
        <dbReference type="EMBL" id="SFL47861.1"/>
    </source>
</evidence>
<protein>
    <submittedName>
        <fullName evidence="4">Homocitrate synthase NifV</fullName>
    </submittedName>
</protein>
<feature type="domain" description="Pyruvate carboxyltransferase" evidence="3">
    <location>
        <begin position="4"/>
        <end position="255"/>
    </location>
</feature>
<evidence type="ECO:0000256" key="2">
    <source>
        <dbReference type="RuleBase" id="RU003523"/>
    </source>
</evidence>
<sequence>MKKIKIVDTTLRDGEQTPGVVFSKAEKIELAILLDKLGITVIEAGIPIMGAVESSVIKELISLNLKAELLVWNRIKKSDIEASLSCGATNLHLSAPVSELHLSQKLQKSKDQILAEMESAVKFAVQAGAEVSVGAEDASRADPGFLVEFARTAEQAGAARFRYADTVGVLTPARTLSKLTYLSSQLAIAIEFHAHNDFGLAVANSLSSFQAGIEFISATINGIGERAGNTNLFELIKALNYFYKIDFTFDQQIAARLTEIIKQTTQKISSL</sequence>
<dbReference type="PROSITE" id="PS50991">
    <property type="entry name" value="PYR_CT"/>
    <property type="match status" value="1"/>
</dbReference>
<dbReference type="InterPro" id="IPR002034">
    <property type="entry name" value="AIPM/Hcit_synth_CS"/>
</dbReference>
<dbReference type="InterPro" id="IPR013785">
    <property type="entry name" value="Aldolase_TIM"/>
</dbReference>
<keyword evidence="5" id="KW-1185">Reference proteome</keyword>
<reference evidence="4 5" key="1">
    <citation type="submission" date="2016-10" db="EMBL/GenBank/DDBJ databases">
        <authorList>
            <person name="de Groot N.N."/>
        </authorList>
    </citation>
    <scope>NUCLEOTIDE SEQUENCE [LARGE SCALE GENOMIC DNA]</scope>
    <source>
        <strain evidence="4 5">ATCC 51327</strain>
    </source>
</reference>
<dbReference type="STRING" id="29563.SAMN02983006_01248"/>
<organism evidence="4 5">
    <name type="scientific">Halanaerobium salsuginis</name>
    <dbReference type="NCBI Taxonomy" id="29563"/>
    <lineage>
        <taxon>Bacteria</taxon>
        <taxon>Bacillati</taxon>
        <taxon>Bacillota</taxon>
        <taxon>Clostridia</taxon>
        <taxon>Halanaerobiales</taxon>
        <taxon>Halanaerobiaceae</taxon>
        <taxon>Halanaerobium</taxon>
    </lineage>
</organism>
<dbReference type="SUPFAM" id="SSF51569">
    <property type="entry name" value="Aldolase"/>
    <property type="match status" value="1"/>
</dbReference>
<name>A0A1I4I213_9FIRM</name>
<dbReference type="GO" id="GO:0046912">
    <property type="term" value="F:acyltransferase activity, acyl groups converted into alkyl on transfer"/>
    <property type="evidence" value="ECO:0007669"/>
    <property type="project" value="InterPro"/>
</dbReference>
<proteinExistence type="inferred from homology"/>
<dbReference type="PANTHER" id="PTHR42880:SF1">
    <property type="entry name" value="ISOPROPYLMALATE_HOMOCITRATE_CITRAMALATE SYNTHASE FAMILY PROTEIN"/>
    <property type="match status" value="1"/>
</dbReference>
<dbReference type="InterPro" id="IPR000891">
    <property type="entry name" value="PYR_CT"/>
</dbReference>
<comment type="similarity">
    <text evidence="2">Belongs to the alpha-IPM synthase/homocitrate synthase family.</text>
</comment>
<dbReference type="Proteomes" id="UP000199006">
    <property type="component" value="Unassembled WGS sequence"/>
</dbReference>
<dbReference type="EMBL" id="FOTI01000014">
    <property type="protein sequence ID" value="SFL47861.1"/>
    <property type="molecule type" value="Genomic_DNA"/>
</dbReference>
<evidence type="ECO:0000259" key="3">
    <source>
        <dbReference type="PROSITE" id="PS50991"/>
    </source>
</evidence>
<dbReference type="RefSeq" id="WP_089861095.1">
    <property type="nucleotide sequence ID" value="NZ_FOTI01000014.1"/>
</dbReference>
<dbReference type="PROSITE" id="PS00815">
    <property type="entry name" value="AIPM_HOMOCIT_SYNTH_1"/>
    <property type="match status" value="1"/>
</dbReference>
<dbReference type="Pfam" id="PF00682">
    <property type="entry name" value="HMGL-like"/>
    <property type="match status" value="1"/>
</dbReference>
<keyword evidence="1 2" id="KW-0808">Transferase</keyword>
<dbReference type="AlphaFoldDB" id="A0A1I4I213"/>